<feature type="transmembrane region" description="Helical" evidence="1">
    <location>
        <begin position="169"/>
        <end position="194"/>
    </location>
</feature>
<dbReference type="STRING" id="1448308.A0A2T2NYA3"/>
<keyword evidence="1" id="KW-0472">Membrane</keyword>
<dbReference type="Pfam" id="PF00107">
    <property type="entry name" value="ADH_zinc_N"/>
    <property type="match status" value="1"/>
</dbReference>
<organism evidence="3 4">
    <name type="scientific">Corynespora cassiicola Philippines</name>
    <dbReference type="NCBI Taxonomy" id="1448308"/>
    <lineage>
        <taxon>Eukaryota</taxon>
        <taxon>Fungi</taxon>
        <taxon>Dikarya</taxon>
        <taxon>Ascomycota</taxon>
        <taxon>Pezizomycotina</taxon>
        <taxon>Dothideomycetes</taxon>
        <taxon>Pleosporomycetidae</taxon>
        <taxon>Pleosporales</taxon>
        <taxon>Corynesporascaceae</taxon>
        <taxon>Corynespora</taxon>
    </lineage>
</organism>
<keyword evidence="4" id="KW-1185">Reference proteome</keyword>
<proteinExistence type="predicted"/>
<dbReference type="InterPro" id="IPR052711">
    <property type="entry name" value="Zinc_ADH-like"/>
</dbReference>
<dbReference type="InterPro" id="IPR013154">
    <property type="entry name" value="ADH-like_N"/>
</dbReference>
<dbReference type="SUPFAM" id="SSF51735">
    <property type="entry name" value="NAD(P)-binding Rossmann-fold domains"/>
    <property type="match status" value="1"/>
</dbReference>
<evidence type="ECO:0000313" key="4">
    <source>
        <dbReference type="Proteomes" id="UP000240883"/>
    </source>
</evidence>
<accession>A0A2T2NYA3</accession>
<dbReference type="Gene3D" id="3.40.50.720">
    <property type="entry name" value="NAD(P)-binding Rossmann-like Domain"/>
    <property type="match status" value="1"/>
</dbReference>
<feature type="domain" description="Enoyl reductase (ER)" evidence="2">
    <location>
        <begin position="16"/>
        <end position="346"/>
    </location>
</feature>
<dbReference type="InterPro" id="IPR013149">
    <property type="entry name" value="ADH-like_C"/>
</dbReference>
<dbReference type="Proteomes" id="UP000240883">
    <property type="component" value="Unassembled WGS sequence"/>
</dbReference>
<dbReference type="Pfam" id="PF08240">
    <property type="entry name" value="ADH_N"/>
    <property type="match status" value="1"/>
</dbReference>
<evidence type="ECO:0000313" key="3">
    <source>
        <dbReference type="EMBL" id="PSN70402.1"/>
    </source>
</evidence>
<gene>
    <name evidence="3" type="ORF">BS50DRAFT_608905</name>
</gene>
<dbReference type="GO" id="GO:0016491">
    <property type="term" value="F:oxidoreductase activity"/>
    <property type="evidence" value="ECO:0007669"/>
    <property type="project" value="InterPro"/>
</dbReference>
<dbReference type="InterPro" id="IPR036291">
    <property type="entry name" value="NAD(P)-bd_dom_sf"/>
</dbReference>
<dbReference type="PANTHER" id="PTHR45033:SF1">
    <property type="entry name" value="OXIDOREDUCTASE (EUROFUNG)"/>
    <property type="match status" value="1"/>
</dbReference>
<keyword evidence="1" id="KW-1133">Transmembrane helix</keyword>
<dbReference type="PANTHER" id="PTHR45033">
    <property type="match status" value="1"/>
</dbReference>
<keyword evidence="1" id="KW-0812">Transmembrane</keyword>
<reference evidence="3 4" key="1">
    <citation type="journal article" date="2018" name="Front. Microbiol.">
        <title>Genome-Wide Analysis of Corynespora cassiicola Leaf Fall Disease Putative Effectors.</title>
        <authorList>
            <person name="Lopez D."/>
            <person name="Ribeiro S."/>
            <person name="Label P."/>
            <person name="Fumanal B."/>
            <person name="Venisse J.S."/>
            <person name="Kohler A."/>
            <person name="de Oliveira R.R."/>
            <person name="Labutti K."/>
            <person name="Lipzen A."/>
            <person name="Lail K."/>
            <person name="Bauer D."/>
            <person name="Ohm R.A."/>
            <person name="Barry K.W."/>
            <person name="Spatafora J."/>
            <person name="Grigoriev I.V."/>
            <person name="Martin F.M."/>
            <person name="Pujade-Renaud V."/>
        </authorList>
    </citation>
    <scope>NUCLEOTIDE SEQUENCE [LARGE SCALE GENOMIC DNA]</scope>
    <source>
        <strain evidence="3 4">Philippines</strain>
    </source>
</reference>
<name>A0A2T2NYA3_CORCC</name>
<dbReference type="InterPro" id="IPR020843">
    <property type="entry name" value="ER"/>
</dbReference>
<dbReference type="AlphaFoldDB" id="A0A2T2NYA3"/>
<dbReference type="SUPFAM" id="SSF50129">
    <property type="entry name" value="GroES-like"/>
    <property type="match status" value="1"/>
</dbReference>
<dbReference type="SMART" id="SM00829">
    <property type="entry name" value="PKS_ER"/>
    <property type="match status" value="1"/>
</dbReference>
<dbReference type="InterPro" id="IPR011032">
    <property type="entry name" value="GroES-like_sf"/>
</dbReference>
<evidence type="ECO:0000259" key="2">
    <source>
        <dbReference type="SMART" id="SM00829"/>
    </source>
</evidence>
<dbReference type="EMBL" id="KZ678132">
    <property type="protein sequence ID" value="PSN70402.1"/>
    <property type="molecule type" value="Genomic_DNA"/>
</dbReference>
<protein>
    <submittedName>
        <fullName evidence="3">Alcohol dehydrogenase</fullName>
    </submittedName>
</protein>
<dbReference type="OrthoDB" id="3509362at2759"/>
<evidence type="ECO:0000256" key="1">
    <source>
        <dbReference type="SAM" id="Phobius"/>
    </source>
</evidence>
<dbReference type="CDD" id="cd08276">
    <property type="entry name" value="MDR7"/>
    <property type="match status" value="1"/>
</dbReference>
<sequence length="349" mass="38045">MSLPRSYRAYRRTPGDVPRSIEVTIEHLPTELGSDDVIIKIHAISLNFRDAGMLDGRYIFPTPERGVPASDAAAEVMAIGSNVKNFKIGDRVSPVLTFKDPMAEGPGAELDKLGDEVGVLAEYAVFNENALVHIPKHLSWEEAATIPCCGVTAWNSLNRLQFESRDPKVFLQGTGGVSMFSLVLCIAAGIVPIISSSSDKKLDDIRKISSLVKGFNYKSEPDTVKAIRELSGGVGVDVVVNNTGVAAFPTDLECLRNKKGIISLVGFLDQEKPVWNYNVLYGLIVKDARLQGIRGGNKFDAENLNRFLEEKGVKLNSIIDRIFDFDDAKAAFDHLGSGKHVGKVVIKVC</sequence>
<dbReference type="Gene3D" id="3.90.180.10">
    <property type="entry name" value="Medium-chain alcohol dehydrogenases, catalytic domain"/>
    <property type="match status" value="1"/>
</dbReference>